<evidence type="ECO:0000259" key="10">
    <source>
        <dbReference type="PROSITE" id="PS50263"/>
    </source>
</evidence>
<dbReference type="PANTHER" id="PTHR38686:SF1">
    <property type="entry name" value="APOLIPOPROTEIN N-ACYLTRANSFERASE"/>
    <property type="match status" value="1"/>
</dbReference>
<keyword evidence="12" id="KW-1185">Reference proteome</keyword>
<feature type="transmembrane region" description="Helical" evidence="9">
    <location>
        <begin position="431"/>
        <end position="448"/>
    </location>
</feature>
<dbReference type="Pfam" id="PF20154">
    <property type="entry name" value="LNT_N"/>
    <property type="match status" value="1"/>
</dbReference>
<keyword evidence="3" id="KW-1003">Cell membrane</keyword>
<dbReference type="PROSITE" id="PS50263">
    <property type="entry name" value="CN_HYDROLASE"/>
    <property type="match status" value="1"/>
</dbReference>
<dbReference type="Pfam" id="PF00795">
    <property type="entry name" value="CN_hydrolase"/>
    <property type="match status" value="1"/>
</dbReference>
<evidence type="ECO:0000256" key="5">
    <source>
        <dbReference type="ARBA" id="ARBA00022692"/>
    </source>
</evidence>
<comment type="similarity">
    <text evidence="2">Belongs to the CN hydrolase family. Apolipoprotein N-acyltransferase subfamily.</text>
</comment>
<evidence type="ECO:0000256" key="3">
    <source>
        <dbReference type="ARBA" id="ARBA00022475"/>
    </source>
</evidence>
<dbReference type="GO" id="GO:0042158">
    <property type="term" value="P:lipoprotein biosynthetic process"/>
    <property type="evidence" value="ECO:0007669"/>
    <property type="project" value="InterPro"/>
</dbReference>
<feature type="transmembrane region" description="Helical" evidence="9">
    <location>
        <begin position="147"/>
        <end position="167"/>
    </location>
</feature>
<evidence type="ECO:0000313" key="11">
    <source>
        <dbReference type="EMBL" id="SCB38128.1"/>
    </source>
</evidence>
<evidence type="ECO:0000256" key="2">
    <source>
        <dbReference type="ARBA" id="ARBA00010065"/>
    </source>
</evidence>
<dbReference type="GO" id="GO:0016410">
    <property type="term" value="F:N-acyltransferase activity"/>
    <property type="evidence" value="ECO:0007669"/>
    <property type="project" value="InterPro"/>
</dbReference>
<protein>
    <submittedName>
        <fullName evidence="11">Apolipoprotein N-acyltransferase</fullName>
    </submittedName>
</protein>
<feature type="domain" description="CN hydrolase" evidence="10">
    <location>
        <begin position="203"/>
        <end position="418"/>
    </location>
</feature>
<dbReference type="InterPro" id="IPR045378">
    <property type="entry name" value="LNT_N"/>
</dbReference>
<dbReference type="SUPFAM" id="SSF56317">
    <property type="entry name" value="Carbon-nitrogen hydrolase"/>
    <property type="match status" value="1"/>
</dbReference>
<dbReference type="RefSeq" id="WP_075856637.1">
    <property type="nucleotide sequence ID" value="NZ_FMAC01000016.1"/>
</dbReference>
<comment type="subcellular location">
    <subcellularLocation>
        <location evidence="1">Cell membrane</location>
        <topology evidence="1">Multi-pass membrane protein</topology>
    </subcellularLocation>
</comment>
<name>A0A1C3WE51_9HYPH</name>
<evidence type="ECO:0000256" key="8">
    <source>
        <dbReference type="ARBA" id="ARBA00023315"/>
    </source>
</evidence>
<feature type="transmembrane region" description="Helical" evidence="9">
    <location>
        <begin position="44"/>
        <end position="63"/>
    </location>
</feature>
<dbReference type="Proteomes" id="UP000186228">
    <property type="component" value="Unassembled WGS sequence"/>
</dbReference>
<dbReference type="OrthoDB" id="9811121at2"/>
<dbReference type="InterPro" id="IPR003010">
    <property type="entry name" value="C-N_Hydrolase"/>
</dbReference>
<evidence type="ECO:0000256" key="9">
    <source>
        <dbReference type="SAM" id="Phobius"/>
    </source>
</evidence>
<evidence type="ECO:0000313" key="12">
    <source>
        <dbReference type="Proteomes" id="UP000186228"/>
    </source>
</evidence>
<feature type="transmembrane region" description="Helical" evidence="9">
    <location>
        <begin position="174"/>
        <end position="193"/>
    </location>
</feature>
<reference evidence="12" key="1">
    <citation type="submission" date="2016-08" db="EMBL/GenBank/DDBJ databases">
        <authorList>
            <person name="Varghese N."/>
            <person name="Submissions Spin"/>
        </authorList>
    </citation>
    <scope>NUCLEOTIDE SEQUENCE [LARGE SCALE GENOMIC DNA]</scope>
    <source>
        <strain evidence="12">CCBAU 57015</strain>
    </source>
</reference>
<keyword evidence="4 11" id="KW-0808">Transferase</keyword>
<dbReference type="STRING" id="52131.GA0061100_11638"/>
<keyword evidence="8 11" id="KW-0012">Acyltransferase</keyword>
<evidence type="ECO:0000256" key="6">
    <source>
        <dbReference type="ARBA" id="ARBA00022989"/>
    </source>
</evidence>
<sequence>MTAIICVLLSGVLFFFSVELNTVWPLMWIAQVPLLWLAYGPARAWHVFAASFAAYAIGQLNLFEAYWQMAPEISVVIAITAAIYAATMLFARAAQRHLPAIGAVFAFPLLWTSVEYLNARISAYGSFGAFAYSQVPAPVFIQSVSLTGLWSVTFLICAVASALALLLREGRRATVPAIAVAVLFVANLAFGLARLAAPSAATVLVAAIGNGETNLPSTEVAARTVSQDYVKAVTALAAQDIHTIVLPEEIAELRPEWRNAADGFTSIAEATGSHIVVGYREVAETSRNIAFTFSRDGTASYIKRHLIPGLEPLSPGLSPGFLGAGRAVAICKDMDFEDTIRRDAQLGIRILFVPAWDFGRDREAHANIANMRGVENGFAMVRAARNGLLTITDAQGRVIARATTDSSELTTIVGPVSEGPGLTLYTRIGDVFAWACAAGALALAAWIFSRSRRRLYR</sequence>
<keyword evidence="11" id="KW-0449">Lipoprotein</keyword>
<evidence type="ECO:0000256" key="1">
    <source>
        <dbReference type="ARBA" id="ARBA00004651"/>
    </source>
</evidence>
<keyword evidence="6 9" id="KW-1133">Transmembrane helix</keyword>
<organism evidence="11 12">
    <name type="scientific">Rhizobium hainanense</name>
    <dbReference type="NCBI Taxonomy" id="52131"/>
    <lineage>
        <taxon>Bacteria</taxon>
        <taxon>Pseudomonadati</taxon>
        <taxon>Pseudomonadota</taxon>
        <taxon>Alphaproteobacteria</taxon>
        <taxon>Hyphomicrobiales</taxon>
        <taxon>Rhizobiaceae</taxon>
        <taxon>Rhizobium/Agrobacterium group</taxon>
        <taxon>Rhizobium</taxon>
    </lineage>
</organism>
<dbReference type="InterPro" id="IPR004563">
    <property type="entry name" value="Apolipo_AcylTrfase"/>
</dbReference>
<proteinExistence type="inferred from homology"/>
<feature type="transmembrane region" description="Helical" evidence="9">
    <location>
        <begin position="75"/>
        <end position="91"/>
    </location>
</feature>
<dbReference type="AlphaFoldDB" id="A0A1C3WE51"/>
<keyword evidence="7 9" id="KW-0472">Membrane</keyword>
<dbReference type="EMBL" id="FMAC01000016">
    <property type="protein sequence ID" value="SCB38128.1"/>
    <property type="molecule type" value="Genomic_DNA"/>
</dbReference>
<evidence type="ECO:0000256" key="4">
    <source>
        <dbReference type="ARBA" id="ARBA00022679"/>
    </source>
</evidence>
<dbReference type="GO" id="GO:0005886">
    <property type="term" value="C:plasma membrane"/>
    <property type="evidence" value="ECO:0007669"/>
    <property type="project" value="UniProtKB-SubCell"/>
</dbReference>
<dbReference type="Gene3D" id="3.60.110.10">
    <property type="entry name" value="Carbon-nitrogen hydrolase"/>
    <property type="match status" value="1"/>
</dbReference>
<dbReference type="PANTHER" id="PTHR38686">
    <property type="entry name" value="APOLIPOPROTEIN N-ACYLTRANSFERASE"/>
    <property type="match status" value="1"/>
</dbReference>
<accession>A0A1C3WE51</accession>
<evidence type="ECO:0000256" key="7">
    <source>
        <dbReference type="ARBA" id="ARBA00023136"/>
    </source>
</evidence>
<gene>
    <name evidence="11" type="ORF">GA0061100_11638</name>
</gene>
<keyword evidence="5 9" id="KW-0812">Transmembrane</keyword>
<dbReference type="InterPro" id="IPR036526">
    <property type="entry name" value="C-N_Hydrolase_sf"/>
</dbReference>